<dbReference type="PROSITE" id="PS51042">
    <property type="entry name" value="CUT"/>
    <property type="match status" value="1"/>
</dbReference>
<evidence type="ECO:0000259" key="13">
    <source>
        <dbReference type="PROSITE" id="PS51042"/>
    </source>
</evidence>
<dbReference type="CDD" id="cd00086">
    <property type="entry name" value="homeodomain"/>
    <property type="match status" value="1"/>
</dbReference>
<keyword evidence="6 10" id="KW-0804">Transcription</keyword>
<keyword evidence="5 8" id="KW-0371">Homeobox</keyword>
<dbReference type="InterPro" id="IPR001356">
    <property type="entry name" value="HD"/>
</dbReference>
<dbReference type="InterPro" id="IPR051649">
    <property type="entry name" value="CUT_Homeobox"/>
</dbReference>
<dbReference type="Proteomes" id="UP001159405">
    <property type="component" value="Unassembled WGS sequence"/>
</dbReference>
<protein>
    <recommendedName>
        <fullName evidence="10">One cut domain family member</fullName>
    </recommendedName>
</protein>
<dbReference type="PANTHER" id="PTHR14057:SF47">
    <property type="entry name" value="HOMEOBOX PROTEIN ONECUT"/>
    <property type="match status" value="1"/>
</dbReference>
<dbReference type="Pfam" id="PF00046">
    <property type="entry name" value="Homeodomain"/>
    <property type="match status" value="1"/>
</dbReference>
<comment type="caution">
    <text evidence="14">The sequence shown here is derived from an EMBL/GenBank/DDBJ whole genome shotgun (WGS) entry which is preliminary data.</text>
</comment>
<evidence type="ECO:0000256" key="7">
    <source>
        <dbReference type="ARBA" id="ARBA00023242"/>
    </source>
</evidence>
<evidence type="ECO:0000256" key="11">
    <source>
        <dbReference type="SAM" id="MobiDB-lite"/>
    </source>
</evidence>
<comment type="subcellular location">
    <subcellularLocation>
        <location evidence="1 8 9">Nucleus</location>
    </subcellularLocation>
</comment>
<keyword evidence="3 10" id="KW-0805">Transcription regulation</keyword>
<feature type="region of interest" description="Disordered" evidence="11">
    <location>
        <begin position="138"/>
        <end position="169"/>
    </location>
</feature>
<dbReference type="Pfam" id="PF02376">
    <property type="entry name" value="CUT"/>
    <property type="match status" value="1"/>
</dbReference>
<reference evidence="14 15" key="1">
    <citation type="submission" date="2022-05" db="EMBL/GenBank/DDBJ databases">
        <authorList>
            <consortium name="Genoscope - CEA"/>
            <person name="William W."/>
        </authorList>
    </citation>
    <scope>NUCLEOTIDE SEQUENCE [LARGE SCALE GENOMIC DNA]</scope>
</reference>
<keyword evidence="7 8" id="KW-0539">Nucleus</keyword>
<evidence type="ECO:0000256" key="9">
    <source>
        <dbReference type="RuleBase" id="RU000682"/>
    </source>
</evidence>
<evidence type="ECO:0000313" key="15">
    <source>
        <dbReference type="Proteomes" id="UP001159405"/>
    </source>
</evidence>
<dbReference type="SMART" id="SM01109">
    <property type="entry name" value="CUT"/>
    <property type="match status" value="1"/>
</dbReference>
<gene>
    <name evidence="14" type="ORF">PLOB_00005866</name>
</gene>
<feature type="compositionally biased region" description="Polar residues" evidence="11">
    <location>
        <begin position="150"/>
        <end position="163"/>
    </location>
</feature>
<organism evidence="14 15">
    <name type="scientific">Porites lobata</name>
    <dbReference type="NCBI Taxonomy" id="104759"/>
    <lineage>
        <taxon>Eukaryota</taxon>
        <taxon>Metazoa</taxon>
        <taxon>Cnidaria</taxon>
        <taxon>Anthozoa</taxon>
        <taxon>Hexacorallia</taxon>
        <taxon>Scleractinia</taxon>
        <taxon>Fungiina</taxon>
        <taxon>Poritidae</taxon>
        <taxon>Porites</taxon>
    </lineage>
</organism>
<feature type="domain" description="CUT" evidence="13">
    <location>
        <begin position="53"/>
        <end position="140"/>
    </location>
</feature>
<dbReference type="Gene3D" id="1.10.260.40">
    <property type="entry name" value="lambda repressor-like DNA-binding domains"/>
    <property type="match status" value="1"/>
</dbReference>
<keyword evidence="4 8" id="KW-0238">DNA-binding</keyword>
<evidence type="ECO:0000259" key="12">
    <source>
        <dbReference type="PROSITE" id="PS50071"/>
    </source>
</evidence>
<dbReference type="PROSITE" id="PS50071">
    <property type="entry name" value="HOMEOBOX_2"/>
    <property type="match status" value="1"/>
</dbReference>
<keyword evidence="15" id="KW-1185">Reference proteome</keyword>
<dbReference type="Gene3D" id="1.10.10.60">
    <property type="entry name" value="Homeodomain-like"/>
    <property type="match status" value="1"/>
</dbReference>
<evidence type="ECO:0000256" key="6">
    <source>
        <dbReference type="ARBA" id="ARBA00023163"/>
    </source>
</evidence>
<dbReference type="PANTHER" id="PTHR14057">
    <property type="entry name" value="TRANSCRIPTION FACTOR ONECUT"/>
    <property type="match status" value="1"/>
</dbReference>
<dbReference type="SUPFAM" id="SSF46689">
    <property type="entry name" value="Homeodomain-like"/>
    <property type="match status" value="1"/>
</dbReference>
<proteinExistence type="inferred from homology"/>
<name>A0ABN8QFF7_9CNID</name>
<dbReference type="InterPro" id="IPR009057">
    <property type="entry name" value="Homeodomain-like_sf"/>
</dbReference>
<evidence type="ECO:0000256" key="2">
    <source>
        <dbReference type="ARBA" id="ARBA00008190"/>
    </source>
</evidence>
<dbReference type="InterPro" id="IPR003350">
    <property type="entry name" value="CUT_dom"/>
</dbReference>
<dbReference type="SMART" id="SM00389">
    <property type="entry name" value="HOX"/>
    <property type="match status" value="1"/>
</dbReference>
<dbReference type="InterPro" id="IPR010982">
    <property type="entry name" value="Lambda_DNA-bd_dom_sf"/>
</dbReference>
<dbReference type="SUPFAM" id="SSF47413">
    <property type="entry name" value="lambda repressor-like DNA-binding domains"/>
    <property type="match status" value="1"/>
</dbReference>
<evidence type="ECO:0000256" key="3">
    <source>
        <dbReference type="ARBA" id="ARBA00023015"/>
    </source>
</evidence>
<evidence type="ECO:0000256" key="1">
    <source>
        <dbReference type="ARBA" id="ARBA00004123"/>
    </source>
</evidence>
<accession>A0ABN8QFF7</accession>
<feature type="domain" description="Homeobox" evidence="12">
    <location>
        <begin position="163"/>
        <end position="224"/>
    </location>
</feature>
<evidence type="ECO:0000256" key="8">
    <source>
        <dbReference type="PROSITE-ProRule" id="PRU00108"/>
    </source>
</evidence>
<sequence length="238" mass="26067">MANNTVTVNNNEIVQTEASEESAKLKITVEIPASEKEKVLQFVEGCGGKVFDAGEGEVAETETPSTIAKAVRGFIQKHPTISVAFLAKEIVRRSQGTLSTLLNNPPSTFPAGAGREPWEAMKKFLASEDEQKNLLERKARSKGKGELSLQAVQGTDTAQTDPNSGPKKRKMFDKMELAAMDTIYKASKGLPTSSMIERLTSSLGLEKDQVSTWFQNHRRLERAKSYTPGQYALTEATD</sequence>
<evidence type="ECO:0000313" key="14">
    <source>
        <dbReference type="EMBL" id="CAH3163521.1"/>
    </source>
</evidence>
<dbReference type="EMBL" id="CALNXK010000126">
    <property type="protein sequence ID" value="CAH3163521.1"/>
    <property type="molecule type" value="Genomic_DNA"/>
</dbReference>
<feature type="DNA-binding region" description="Homeobox" evidence="8">
    <location>
        <begin position="165"/>
        <end position="225"/>
    </location>
</feature>
<evidence type="ECO:0000256" key="10">
    <source>
        <dbReference type="RuleBase" id="RU361129"/>
    </source>
</evidence>
<comment type="similarity">
    <text evidence="2 10">Belongs to the CUT homeobox family.</text>
</comment>
<evidence type="ECO:0000256" key="4">
    <source>
        <dbReference type="ARBA" id="ARBA00023125"/>
    </source>
</evidence>
<evidence type="ECO:0000256" key="5">
    <source>
        <dbReference type="ARBA" id="ARBA00023155"/>
    </source>
</evidence>